<dbReference type="GO" id="GO:0005886">
    <property type="term" value="C:plasma membrane"/>
    <property type="evidence" value="ECO:0007669"/>
    <property type="project" value="UniProtKB-SubCell"/>
</dbReference>
<dbReference type="GO" id="GO:0022857">
    <property type="term" value="F:transmembrane transporter activity"/>
    <property type="evidence" value="ECO:0007669"/>
    <property type="project" value="InterPro"/>
</dbReference>
<dbReference type="PANTHER" id="PTHR30558">
    <property type="entry name" value="EXBD MEMBRANE COMPONENT OF PMF-DRIVEN MACROMOLECULE IMPORT SYSTEM"/>
    <property type="match status" value="1"/>
</dbReference>
<organism evidence="8 9">
    <name type="scientific">Pararcticibacter amylolyticus</name>
    <dbReference type="NCBI Taxonomy" id="2173175"/>
    <lineage>
        <taxon>Bacteria</taxon>
        <taxon>Pseudomonadati</taxon>
        <taxon>Bacteroidota</taxon>
        <taxon>Sphingobacteriia</taxon>
        <taxon>Sphingobacteriales</taxon>
        <taxon>Sphingobacteriaceae</taxon>
        <taxon>Pararcticibacter</taxon>
    </lineage>
</organism>
<evidence type="ECO:0000256" key="3">
    <source>
        <dbReference type="ARBA" id="ARBA00022475"/>
    </source>
</evidence>
<proteinExistence type="inferred from homology"/>
<reference evidence="8 9" key="1">
    <citation type="submission" date="2018-04" db="EMBL/GenBank/DDBJ databases">
        <title>Pedobacter chongqingensis sp. nov., isolated from a rottenly hemp rope.</title>
        <authorList>
            <person name="Cai Y."/>
        </authorList>
    </citation>
    <scope>NUCLEOTIDE SEQUENCE [LARGE SCALE GENOMIC DNA]</scope>
    <source>
        <strain evidence="8 9">FJ4-8</strain>
    </source>
</reference>
<keyword evidence="7" id="KW-0813">Transport</keyword>
<dbReference type="OrthoDB" id="9793581at2"/>
<comment type="caution">
    <text evidence="8">The sequence shown here is derived from an EMBL/GenBank/DDBJ whole genome shotgun (WGS) entry which is preliminary data.</text>
</comment>
<evidence type="ECO:0000256" key="1">
    <source>
        <dbReference type="ARBA" id="ARBA00004162"/>
    </source>
</evidence>
<keyword evidence="6" id="KW-0472">Membrane</keyword>
<gene>
    <name evidence="8" type="ORF">DDR33_00405</name>
</gene>
<evidence type="ECO:0000256" key="2">
    <source>
        <dbReference type="ARBA" id="ARBA00005811"/>
    </source>
</evidence>
<dbReference type="EMBL" id="QEAS01000001">
    <property type="protein sequence ID" value="PWG82368.1"/>
    <property type="molecule type" value="Genomic_DNA"/>
</dbReference>
<comment type="subcellular location">
    <subcellularLocation>
        <location evidence="1">Cell membrane</location>
        <topology evidence="1">Single-pass membrane protein</topology>
    </subcellularLocation>
    <subcellularLocation>
        <location evidence="7">Cell membrane</location>
        <topology evidence="7">Single-pass type II membrane protein</topology>
    </subcellularLocation>
</comment>
<evidence type="ECO:0000256" key="6">
    <source>
        <dbReference type="ARBA" id="ARBA00023136"/>
    </source>
</evidence>
<keyword evidence="9" id="KW-1185">Reference proteome</keyword>
<evidence type="ECO:0000313" key="9">
    <source>
        <dbReference type="Proteomes" id="UP000245647"/>
    </source>
</evidence>
<dbReference type="Pfam" id="PF02472">
    <property type="entry name" value="ExbD"/>
    <property type="match status" value="1"/>
</dbReference>
<evidence type="ECO:0000256" key="4">
    <source>
        <dbReference type="ARBA" id="ARBA00022692"/>
    </source>
</evidence>
<accession>A0A2U2PM23</accession>
<comment type="similarity">
    <text evidence="2 7">Belongs to the ExbD/TolR family.</text>
</comment>
<name>A0A2U2PM23_9SPHI</name>
<dbReference type="AlphaFoldDB" id="A0A2U2PM23"/>
<keyword evidence="7" id="KW-0653">Protein transport</keyword>
<evidence type="ECO:0000256" key="5">
    <source>
        <dbReference type="ARBA" id="ARBA00022989"/>
    </source>
</evidence>
<dbReference type="RefSeq" id="WP_109413787.1">
    <property type="nucleotide sequence ID" value="NZ_QEAS01000001.1"/>
</dbReference>
<dbReference type="InterPro" id="IPR003400">
    <property type="entry name" value="ExbD"/>
</dbReference>
<dbReference type="GO" id="GO:0015031">
    <property type="term" value="P:protein transport"/>
    <property type="evidence" value="ECO:0007669"/>
    <property type="project" value="UniProtKB-KW"/>
</dbReference>
<dbReference type="PANTHER" id="PTHR30558:SF3">
    <property type="entry name" value="BIOPOLYMER TRANSPORT PROTEIN EXBD-RELATED"/>
    <property type="match status" value="1"/>
</dbReference>
<evidence type="ECO:0000256" key="7">
    <source>
        <dbReference type="RuleBase" id="RU003879"/>
    </source>
</evidence>
<protein>
    <submittedName>
        <fullName evidence="8">Biopolymer transporter ExbD</fullName>
    </submittedName>
</protein>
<keyword evidence="3" id="KW-1003">Cell membrane</keyword>
<keyword evidence="5" id="KW-1133">Transmembrane helix</keyword>
<evidence type="ECO:0000313" key="8">
    <source>
        <dbReference type="EMBL" id="PWG82368.1"/>
    </source>
</evidence>
<dbReference type="Proteomes" id="UP000245647">
    <property type="component" value="Unassembled WGS sequence"/>
</dbReference>
<sequence>MPKVKVPRKSTAIDMTAMCDVASLLLTFFILTATARQPEPLTVDTPTSTVKIKVPETDIGTITVGEGKVFFGVKGQDIRIAMLEKMGERYKIQFTPEEKKRFSLMESFGVDIHQLKQIIALSGADRNKPGLQQGIPLDSVGQSPSQMHEWLYQARIATKEINDKQMRVSIKGDSKEQYPTVKKIIDILQKQKVNKFSLITSLEGMD</sequence>
<keyword evidence="4 7" id="KW-0812">Transmembrane</keyword>